<dbReference type="RefSeq" id="WP_099342881.1">
    <property type="nucleotide sequence ID" value="NZ_CP032098.1"/>
</dbReference>
<evidence type="ECO:0000313" key="2">
    <source>
        <dbReference type="EMBL" id="AXX92461.1"/>
    </source>
</evidence>
<dbReference type="EC" id="4.2.1.75" evidence="2"/>
<dbReference type="GO" id="GO:0004852">
    <property type="term" value="F:uroporphyrinogen-III synthase activity"/>
    <property type="evidence" value="ECO:0007669"/>
    <property type="project" value="UniProtKB-EC"/>
</dbReference>
<dbReference type="InterPro" id="IPR036108">
    <property type="entry name" value="4pyrrol_syn_uPrphyn_synt_sf"/>
</dbReference>
<evidence type="ECO:0000259" key="1">
    <source>
        <dbReference type="Pfam" id="PF02602"/>
    </source>
</evidence>
<dbReference type="GO" id="GO:0006780">
    <property type="term" value="P:uroporphyrinogen III biosynthetic process"/>
    <property type="evidence" value="ECO:0007669"/>
    <property type="project" value="InterPro"/>
</dbReference>
<evidence type="ECO:0000313" key="3">
    <source>
        <dbReference type="EMBL" id="PHO17668.1"/>
    </source>
</evidence>
<dbReference type="Proteomes" id="UP000262712">
    <property type="component" value="Chromosome"/>
</dbReference>
<dbReference type="Pfam" id="PF02602">
    <property type="entry name" value="HEM4"/>
    <property type="match status" value="1"/>
</dbReference>
<dbReference type="PANTHER" id="PTHR12390">
    <property type="entry name" value="UROPORPHYRINOGEN III SYNTHASE"/>
    <property type="match status" value="1"/>
</dbReference>
<dbReference type="EMBL" id="CP032098">
    <property type="protein sequence ID" value="AXX92461.1"/>
    <property type="molecule type" value="Genomic_DNA"/>
</dbReference>
<dbReference type="GO" id="GO:0005829">
    <property type="term" value="C:cytosol"/>
    <property type="evidence" value="ECO:0007669"/>
    <property type="project" value="TreeGrafter"/>
</dbReference>
<gene>
    <name evidence="2" type="primary">hemD</name>
    <name evidence="2" type="ORF">AMOL_1491</name>
    <name evidence="3" type="ORF">CPU12_09520</name>
</gene>
<evidence type="ECO:0000313" key="5">
    <source>
        <dbReference type="Proteomes" id="UP000262712"/>
    </source>
</evidence>
<dbReference type="KEGG" id="amol:AMOL_1491"/>
<keyword evidence="2" id="KW-0456">Lyase</keyword>
<dbReference type="EMBL" id="NXFY01000014">
    <property type="protein sequence ID" value="PHO17668.1"/>
    <property type="molecule type" value="Genomic_DNA"/>
</dbReference>
<accession>A0A2G1DGP0</accession>
<proteinExistence type="predicted"/>
<reference evidence="3 4" key="1">
    <citation type="submission" date="2017-09" db="EMBL/GenBank/DDBJ databases">
        <title>Arcobacter canalis sp. nov., a new species isolated from a water canal contaminated with urban sewage.</title>
        <authorList>
            <person name="Perez-Cataluna A."/>
            <person name="Salas-Masso N."/>
            <person name="Figueras M.J."/>
        </authorList>
    </citation>
    <scope>NUCLEOTIDE SEQUENCE [LARGE SCALE GENOMIC DNA]</scope>
    <source>
        <strain evidence="3 4">F98-3</strain>
    </source>
</reference>
<reference evidence="2 5" key="2">
    <citation type="submission" date="2018-08" db="EMBL/GenBank/DDBJ databases">
        <title>Complete genome of the Arcobacter molluscorum type strain LMG 25693.</title>
        <authorList>
            <person name="Miller W.G."/>
            <person name="Yee E."/>
            <person name="Bono J.L."/>
        </authorList>
    </citation>
    <scope>NUCLEOTIDE SEQUENCE [LARGE SCALE GENOMIC DNA]</scope>
    <source>
        <strain evidence="2 5">CECT 7696</strain>
    </source>
</reference>
<feature type="domain" description="Tetrapyrrole biosynthesis uroporphyrinogen III synthase" evidence="1">
    <location>
        <begin position="29"/>
        <end position="188"/>
    </location>
</feature>
<dbReference type="CDD" id="cd06578">
    <property type="entry name" value="HemD"/>
    <property type="match status" value="1"/>
</dbReference>
<dbReference type="PANTHER" id="PTHR12390:SF0">
    <property type="entry name" value="UROPORPHYRINOGEN-III SYNTHASE"/>
    <property type="match status" value="1"/>
</dbReference>
<dbReference type="Proteomes" id="UP000221222">
    <property type="component" value="Unassembled WGS sequence"/>
</dbReference>
<dbReference type="InterPro" id="IPR039793">
    <property type="entry name" value="UROS/Hem4"/>
</dbReference>
<evidence type="ECO:0000313" key="4">
    <source>
        <dbReference type="Proteomes" id="UP000221222"/>
    </source>
</evidence>
<protein>
    <submittedName>
        <fullName evidence="3">Uroporphyrinogen III synthase</fullName>
        <ecNumber evidence="2">4.2.1.75</ecNumber>
    </submittedName>
</protein>
<dbReference type="Gene3D" id="3.40.50.10090">
    <property type="match status" value="2"/>
</dbReference>
<dbReference type="SUPFAM" id="SSF69618">
    <property type="entry name" value="HemD-like"/>
    <property type="match status" value="1"/>
</dbReference>
<sequence>MPKIYLLNNQKYEDVINLEIFKIKYIEKNIDFGNYDALIFTSKNAIYSIDSFGNEWKNINSYVIAKKTSDVAINLGGKVSFIGNSGHGNEFAKELVPLLKNKKVLFLKAKRVVSSLVDILKENKIDINEEIVYETVCNDKLESITIEKGSIVIFTSPSSVDCFFKKYSWNNSLKAIVIGKTTAKYLPENVDFEISNYTSVDECVNLAKRYLF</sequence>
<organism evidence="3 4">
    <name type="scientific">Malaciobacter molluscorum LMG 25693</name>
    <dbReference type="NCBI Taxonomy" id="870501"/>
    <lineage>
        <taxon>Bacteria</taxon>
        <taxon>Pseudomonadati</taxon>
        <taxon>Campylobacterota</taxon>
        <taxon>Epsilonproteobacteria</taxon>
        <taxon>Campylobacterales</taxon>
        <taxon>Arcobacteraceae</taxon>
        <taxon>Malaciobacter</taxon>
    </lineage>
</organism>
<keyword evidence="4" id="KW-1185">Reference proteome</keyword>
<dbReference type="InterPro" id="IPR003754">
    <property type="entry name" value="4pyrrol_synth_uPrphyn_synth"/>
</dbReference>
<dbReference type="AlphaFoldDB" id="A0A2G1DGP0"/>
<name>A0A2G1DGP0_9BACT</name>